<dbReference type="InterPro" id="IPR002018">
    <property type="entry name" value="CarbesteraseB"/>
</dbReference>
<evidence type="ECO:0000313" key="6">
    <source>
        <dbReference type="Proteomes" id="UP001172101"/>
    </source>
</evidence>
<proteinExistence type="inferred from homology"/>
<feature type="signal peptide" evidence="3">
    <location>
        <begin position="1"/>
        <end position="21"/>
    </location>
</feature>
<dbReference type="Pfam" id="PF00135">
    <property type="entry name" value="COesterase"/>
    <property type="match status" value="1"/>
</dbReference>
<dbReference type="RefSeq" id="XP_060303412.1">
    <property type="nucleotide sequence ID" value="XM_060443412.1"/>
</dbReference>
<comment type="caution">
    <text evidence="5">The sequence shown here is derived from an EMBL/GenBank/DDBJ whole genome shotgun (WGS) entry which is preliminary data.</text>
</comment>
<dbReference type="SUPFAM" id="SSF53474">
    <property type="entry name" value="alpha/beta-Hydrolases"/>
    <property type="match status" value="1"/>
</dbReference>
<dbReference type="Proteomes" id="UP001172101">
    <property type="component" value="Unassembled WGS sequence"/>
</dbReference>
<dbReference type="GeneID" id="85326682"/>
<name>A0AA40BHW5_9PEZI</name>
<reference evidence="5" key="1">
    <citation type="submission" date="2023-06" db="EMBL/GenBank/DDBJ databases">
        <title>Genome-scale phylogeny and comparative genomics of the fungal order Sordariales.</title>
        <authorList>
            <consortium name="Lawrence Berkeley National Laboratory"/>
            <person name="Hensen N."/>
            <person name="Bonometti L."/>
            <person name="Westerberg I."/>
            <person name="Brannstrom I.O."/>
            <person name="Guillou S."/>
            <person name="Cros-Aarteil S."/>
            <person name="Calhoun S."/>
            <person name="Haridas S."/>
            <person name="Kuo A."/>
            <person name="Mondo S."/>
            <person name="Pangilinan J."/>
            <person name="Riley R."/>
            <person name="LaButti K."/>
            <person name="Andreopoulos B."/>
            <person name="Lipzen A."/>
            <person name="Chen C."/>
            <person name="Yanf M."/>
            <person name="Daum C."/>
            <person name="Ng V."/>
            <person name="Clum A."/>
            <person name="Steindorff A."/>
            <person name="Ohm R."/>
            <person name="Martin F."/>
            <person name="Silar P."/>
            <person name="Natvig D."/>
            <person name="Lalanne C."/>
            <person name="Gautier V."/>
            <person name="Ament-velasquez S.L."/>
            <person name="Kruys A."/>
            <person name="Hutchinson M.I."/>
            <person name="Powell A.J."/>
            <person name="Barry K."/>
            <person name="Miller A.N."/>
            <person name="Grigoriev I.V."/>
            <person name="Debuchy R."/>
            <person name="Gladieux P."/>
            <person name="Thoren M.H."/>
            <person name="Johannesson H."/>
        </authorList>
    </citation>
    <scope>NUCLEOTIDE SEQUENCE</scope>
    <source>
        <strain evidence="5">SMH2392-1A</strain>
    </source>
</reference>
<dbReference type="InterPro" id="IPR019819">
    <property type="entry name" value="Carboxylesterase_B_CS"/>
</dbReference>
<evidence type="ECO:0000256" key="3">
    <source>
        <dbReference type="RuleBase" id="RU361235"/>
    </source>
</evidence>
<protein>
    <recommendedName>
        <fullName evidence="3">Carboxylic ester hydrolase</fullName>
        <ecNumber evidence="3">3.1.1.-</ecNumber>
    </recommendedName>
</protein>
<evidence type="ECO:0000313" key="5">
    <source>
        <dbReference type="EMBL" id="KAK0734535.1"/>
    </source>
</evidence>
<dbReference type="PANTHER" id="PTHR11559">
    <property type="entry name" value="CARBOXYLESTERASE"/>
    <property type="match status" value="1"/>
</dbReference>
<comment type="similarity">
    <text evidence="1 3">Belongs to the type-B carboxylesterase/lipase family.</text>
</comment>
<keyword evidence="3" id="KW-0732">Signal</keyword>
<sequence length="536" mass="58578">MKAKFALGTLVVASLPILGTCVNPLVNLTYATYIGRPLVNGITQWLGIRYAAPPVGNLRFGPPRDPLFVPTPQQANKHGKFCLKTGDRPNRTMTSEDCLFLDVYAPSNATADSKLPVFFFIQGGGFNGNSNPNLNGTGLVMASQNSIVVVTFNYRVGPYGFLTDGKNATANNGLHDQRKALEWVQKNIARFGGDAGHVVLGGSSAGAASISLHMIAYGGKDMGLFHAAAAESVSFATALTVKESQYQFDNFVIRLGCVGSDPLACLRAKSAKELQAQNFNIPYPGSANKPLYMWNPVIDNDLLSEIPYVAFDRGNFVRVPVIIGDDTNGGTTFVPSTTSTRGQSNQFLKDQFPYLTLQQLSKLNDLYPNPDQGDCPNEGCWWRQASNVYGEMRYMCPGLFISAAVTRYGVNASYAYRWNVEDAAQMSAGLGVPHTVEINALFGPFNVQSMPPASYFPNGTNAHAVPVIQGYWTSFIQTYDPNRKRCCGSAVWKRWDNCTKERLRFDSGGWTTIEPIDDGLKKRCEYLHSIGVGLQQ</sequence>
<evidence type="ECO:0000256" key="2">
    <source>
        <dbReference type="ARBA" id="ARBA00022801"/>
    </source>
</evidence>
<feature type="domain" description="Carboxylesterase type B" evidence="4">
    <location>
        <begin position="41"/>
        <end position="501"/>
    </location>
</feature>
<dbReference type="InterPro" id="IPR019826">
    <property type="entry name" value="Carboxylesterase_B_AS"/>
</dbReference>
<feature type="chain" id="PRO_5041484475" description="Carboxylic ester hydrolase" evidence="3">
    <location>
        <begin position="22"/>
        <end position="536"/>
    </location>
</feature>
<dbReference type="EMBL" id="JAUIRO010000001">
    <property type="protein sequence ID" value="KAK0734535.1"/>
    <property type="molecule type" value="Genomic_DNA"/>
</dbReference>
<organism evidence="5 6">
    <name type="scientific">Lasiosphaeria miniovina</name>
    <dbReference type="NCBI Taxonomy" id="1954250"/>
    <lineage>
        <taxon>Eukaryota</taxon>
        <taxon>Fungi</taxon>
        <taxon>Dikarya</taxon>
        <taxon>Ascomycota</taxon>
        <taxon>Pezizomycotina</taxon>
        <taxon>Sordariomycetes</taxon>
        <taxon>Sordariomycetidae</taxon>
        <taxon>Sordariales</taxon>
        <taxon>Lasiosphaeriaceae</taxon>
        <taxon>Lasiosphaeria</taxon>
    </lineage>
</organism>
<dbReference type="Gene3D" id="3.40.50.1820">
    <property type="entry name" value="alpha/beta hydrolase"/>
    <property type="match status" value="1"/>
</dbReference>
<dbReference type="InterPro" id="IPR050309">
    <property type="entry name" value="Type-B_Carboxylest/Lipase"/>
</dbReference>
<dbReference type="InterPro" id="IPR029058">
    <property type="entry name" value="AB_hydrolase_fold"/>
</dbReference>
<dbReference type="PROSITE" id="PS00941">
    <property type="entry name" value="CARBOXYLESTERASE_B_2"/>
    <property type="match status" value="1"/>
</dbReference>
<evidence type="ECO:0000259" key="4">
    <source>
        <dbReference type="Pfam" id="PF00135"/>
    </source>
</evidence>
<accession>A0AA40BHW5</accession>
<dbReference type="PROSITE" id="PS00122">
    <property type="entry name" value="CARBOXYLESTERASE_B_1"/>
    <property type="match status" value="1"/>
</dbReference>
<dbReference type="EC" id="3.1.1.-" evidence="3"/>
<gene>
    <name evidence="5" type="ORF">B0T26DRAFT_737182</name>
</gene>
<dbReference type="GO" id="GO:0016787">
    <property type="term" value="F:hydrolase activity"/>
    <property type="evidence" value="ECO:0007669"/>
    <property type="project" value="UniProtKB-KW"/>
</dbReference>
<dbReference type="FunFam" id="3.40.50.1820:FF:000316">
    <property type="entry name" value="Carboxylic ester hydrolase"/>
    <property type="match status" value="1"/>
</dbReference>
<keyword evidence="6" id="KW-1185">Reference proteome</keyword>
<keyword evidence="2 3" id="KW-0378">Hydrolase</keyword>
<evidence type="ECO:0000256" key="1">
    <source>
        <dbReference type="ARBA" id="ARBA00005964"/>
    </source>
</evidence>
<dbReference type="AlphaFoldDB" id="A0AA40BHW5"/>